<evidence type="ECO:0000313" key="3">
    <source>
        <dbReference type="Proteomes" id="UP000002192"/>
    </source>
</evidence>
<dbReference type="Proteomes" id="UP000002192">
    <property type="component" value="Chromosome"/>
</dbReference>
<protein>
    <recommendedName>
        <fullName evidence="1">DNA polymerase III subunit psi</fullName>
    </recommendedName>
</protein>
<dbReference type="SUPFAM" id="SSF102220">
    <property type="entry name" value="DNA polymerase III psi subunit"/>
    <property type="match status" value="1"/>
</dbReference>
<dbReference type="InterPro" id="IPR004615">
    <property type="entry name" value="DNA_pol_III_psi"/>
</dbReference>
<dbReference type="HOGENOM" id="CLU_132082_0_0_6"/>
<evidence type="ECO:0000313" key="2">
    <source>
        <dbReference type="EMBL" id="CAD83631.1"/>
    </source>
</evidence>
<dbReference type="PIRSF" id="PIRSF029225">
    <property type="entry name" value="DNA_pol_III_psi"/>
    <property type="match status" value="1"/>
</dbReference>
<proteinExistence type="predicted"/>
<dbReference type="STRING" id="203907.Bfl110"/>
<dbReference type="InterPro" id="IPR036654">
    <property type="entry name" value="DNA_pol_III_psi_sf"/>
</dbReference>
<dbReference type="Gene3D" id="3.40.50.10220">
    <property type="entry name" value="DNA polymerase III, psi subunit"/>
    <property type="match status" value="1"/>
</dbReference>
<dbReference type="GO" id="GO:0003887">
    <property type="term" value="F:DNA-directed DNA polymerase activity"/>
    <property type="evidence" value="ECO:0007669"/>
    <property type="project" value="UniProtKB-KW"/>
</dbReference>
<dbReference type="KEGG" id="bfl:Bfl110"/>
<dbReference type="GO" id="GO:0008408">
    <property type="term" value="F:3'-5' exonuclease activity"/>
    <property type="evidence" value="ECO:0007669"/>
    <property type="project" value="InterPro"/>
</dbReference>
<dbReference type="EMBL" id="BX248583">
    <property type="protein sequence ID" value="CAD83631.1"/>
    <property type="molecule type" value="Genomic_DNA"/>
</dbReference>
<name>Q7VQL8_BLOFL</name>
<dbReference type="Pfam" id="PF03603">
    <property type="entry name" value="DNA_III_psi"/>
    <property type="match status" value="1"/>
</dbReference>
<gene>
    <name evidence="2" type="primary">holD</name>
    <name evidence="2" type="ordered locus">Bfl110</name>
</gene>
<dbReference type="OrthoDB" id="5682636at2"/>
<keyword evidence="3" id="KW-1185">Reference proteome</keyword>
<sequence>MNVDVVLKRLDITLWKIRYPAILKKSESVQLLINLRFLIISGLFISLDDPFVQDVIRAMRVKNIEVYIININEINNLILPVKVLNYCWWVGVEVLCDFGGISLCTESLNVLKYDMKGKQDFWYQIYRNVYCDWSK</sequence>
<keyword evidence="1" id="KW-0235">DNA replication</keyword>
<comment type="function">
    <text evidence="1">Part of the beta sliding clamp loading complex, which hydrolyzes ATP to load the beta clamp onto primed DNA to form the DNA replication pre-initiation complex. DNA polymerase III is a complex, multichain enzyme responsible for most of the replicative synthesis in bacteria. This DNA polymerase also exhibits 3' to 5' exonuclease activity.</text>
</comment>
<reference evidence="2 3" key="1">
    <citation type="journal article" date="2003" name="Proc. Natl. Acad. Sci. U.S.A.">
        <title>The genome sequence of Blochmannia floridanus: comparative analysis of reduced genomes.</title>
        <authorList>
            <person name="Gil R."/>
            <person name="Silva F.J."/>
            <person name="Zientz E."/>
            <person name="Delmotte F."/>
            <person name="Gonzalez-Candelas F."/>
            <person name="Latorre A."/>
            <person name="Rausell C."/>
            <person name="Kramerbeek J."/>
            <person name="Gadau J."/>
            <person name="Hoelldobler B."/>
            <person name="van Ham R.C.H.J."/>
            <person name="Gross R."/>
            <person name="Moya A."/>
        </authorList>
    </citation>
    <scope>NUCLEOTIDE SEQUENCE [LARGE SCALE GENOMIC DNA]</scope>
</reference>
<keyword evidence="1 2" id="KW-0548">Nucleotidyltransferase</keyword>
<evidence type="ECO:0000256" key="1">
    <source>
        <dbReference type="PIRNR" id="PIRNR029225"/>
    </source>
</evidence>
<keyword evidence="1" id="KW-0239">DNA-directed DNA polymerase</keyword>
<keyword evidence="1 2" id="KW-0808">Transferase</keyword>
<dbReference type="AlphaFoldDB" id="Q7VQL8"/>
<dbReference type="eggNOG" id="COG3050">
    <property type="taxonomic scope" value="Bacteria"/>
</dbReference>
<organism evidence="2 3">
    <name type="scientific">Blochmanniella floridana</name>
    <dbReference type="NCBI Taxonomy" id="203907"/>
    <lineage>
        <taxon>Bacteria</taxon>
        <taxon>Pseudomonadati</taxon>
        <taxon>Pseudomonadota</taxon>
        <taxon>Gammaproteobacteria</taxon>
        <taxon>Enterobacterales</taxon>
        <taxon>Enterobacteriaceae</taxon>
        <taxon>ant endosymbionts</taxon>
        <taxon>Candidatus Blochmanniella</taxon>
    </lineage>
</organism>
<dbReference type="GO" id="GO:0006260">
    <property type="term" value="P:DNA replication"/>
    <property type="evidence" value="ECO:0007669"/>
    <property type="project" value="UniProtKB-KW"/>
</dbReference>
<accession>Q7VQL8</accession>